<keyword evidence="4" id="KW-1185">Reference proteome</keyword>
<dbReference type="InterPro" id="IPR015378">
    <property type="entry name" value="Transposase-like_Mu_C"/>
</dbReference>
<dbReference type="GO" id="GO:0003676">
    <property type="term" value="F:nucleic acid binding"/>
    <property type="evidence" value="ECO:0007669"/>
    <property type="project" value="InterPro"/>
</dbReference>
<dbReference type="OrthoDB" id="9814072at2"/>
<dbReference type="AlphaFoldDB" id="A0A058ZNG2"/>
<evidence type="ECO:0000313" key="4">
    <source>
        <dbReference type="Proteomes" id="UP000024836"/>
    </source>
</evidence>
<evidence type="ECO:0000313" key="3">
    <source>
        <dbReference type="EMBL" id="KCV82346.1"/>
    </source>
</evidence>
<dbReference type="Gene3D" id="3.30.420.10">
    <property type="entry name" value="Ribonuclease H-like superfamily/Ribonuclease H"/>
    <property type="match status" value="1"/>
</dbReference>
<feature type="region of interest" description="Disordered" evidence="1">
    <location>
        <begin position="673"/>
        <end position="716"/>
    </location>
</feature>
<evidence type="ECO:0000256" key="1">
    <source>
        <dbReference type="SAM" id="MobiDB-lite"/>
    </source>
</evidence>
<accession>A0A058ZNG2</accession>
<dbReference type="InterPro" id="IPR012337">
    <property type="entry name" value="RNaseH-like_sf"/>
</dbReference>
<name>A0A058ZNG2_9RHOB</name>
<dbReference type="PROSITE" id="PS50994">
    <property type="entry name" value="INTEGRASE"/>
    <property type="match status" value="1"/>
</dbReference>
<reference evidence="3 4" key="1">
    <citation type="submission" date="2013-04" db="EMBL/GenBank/DDBJ databases">
        <title>Shimia sp. 22II-S11-Z10 Genome Sequencing.</title>
        <authorList>
            <person name="Lai Q."/>
            <person name="Li G."/>
            <person name="Shao Z."/>
        </authorList>
    </citation>
    <scope>NUCLEOTIDE SEQUENCE [LARGE SCALE GENOMIC DNA]</scope>
    <source>
        <strain evidence="4">22II-S11-Z10</strain>
    </source>
</reference>
<dbReference type="RefSeq" id="WP_035250237.1">
    <property type="nucleotide sequence ID" value="NZ_AQQY01000004.1"/>
</dbReference>
<dbReference type="GO" id="GO:0015074">
    <property type="term" value="P:DNA integration"/>
    <property type="evidence" value="ECO:0007669"/>
    <property type="project" value="InterPro"/>
</dbReference>
<gene>
    <name evidence="3" type="ORF">ATO10_08147</name>
</gene>
<dbReference type="EMBL" id="AQQY01000004">
    <property type="protein sequence ID" value="KCV82346.1"/>
    <property type="molecule type" value="Genomic_DNA"/>
</dbReference>
<dbReference type="Proteomes" id="UP000024836">
    <property type="component" value="Unassembled WGS sequence"/>
</dbReference>
<organism evidence="3 4">
    <name type="scientific">Actibacterium atlanticum</name>
    <dbReference type="NCBI Taxonomy" id="1461693"/>
    <lineage>
        <taxon>Bacteria</taxon>
        <taxon>Pseudomonadati</taxon>
        <taxon>Pseudomonadota</taxon>
        <taxon>Alphaproteobacteria</taxon>
        <taxon>Rhodobacterales</taxon>
        <taxon>Roseobacteraceae</taxon>
        <taxon>Actibacterium</taxon>
    </lineage>
</organism>
<feature type="domain" description="Integrase catalytic" evidence="2">
    <location>
        <begin position="292"/>
        <end position="498"/>
    </location>
</feature>
<dbReference type="SUPFAM" id="SSF53098">
    <property type="entry name" value="Ribonuclease H-like"/>
    <property type="match status" value="1"/>
</dbReference>
<proteinExistence type="predicted"/>
<dbReference type="Pfam" id="PF09299">
    <property type="entry name" value="Mu-transpos_C"/>
    <property type="match status" value="1"/>
</dbReference>
<dbReference type="STRING" id="1461693.ATO10_08147"/>
<evidence type="ECO:0000259" key="2">
    <source>
        <dbReference type="PROSITE" id="PS50994"/>
    </source>
</evidence>
<protein>
    <submittedName>
        <fullName evidence="3">Transposase</fullName>
    </submittedName>
</protein>
<sequence>MLKQRFTTNDRALIGRPPHYRFLGQDATTTSWLREGENGQVEHFTYEQLAEFQKSSLWRYERDYYDLNQTKLASSMPALTLDHLSDNARKKTIWYFIICMAVKAMYDAGEISLTDTSITMAKAALQEKMNEIEAQRHNVGVDIKGFTDMRVRKLPCSKTIRTKFATLRRFGYNLLSLAPGWYRAPKVGNKFDEETEAVVMRLVREIASREMNNKAEIARQVIDRLVELNEERADEGIAALGIPSQRTIERRIAAMNQAELYAIFHGADAARKEFALSAGGISKQFAMDRIEFDECENDLFNYFTDLGIYDYLPKHVKESLPHGRRWICAAIDTRTRVILGIRVAAKPSAEEAVKLLRMVVRDKTDIAMAMGAESPWPFHGGLGMVACDTGSAFASDEFISAVTALGGTMFFPPVKIPELRAEIERVFGTINSKLLTRIYGRAFHNPKARGDYDSEGRAVLDDDELARILTIFFVDFYHHNQHTGLDFKTPANSWSEVENKYFVNAPPDRHTVRSAVGIEMQRKLSKRGIDVFGNYYTCPELQAFWHASSKRQMRIRVDPHDIGAISVLIGENWVAADALDCDLDGVHISSWVTEFRAIKAHNKAESELSSDLRDRALKNIDAICHKAALRAGIGPHDLTKEQVLKLQKDLFHGTTFKPRPEIGAPVEEPVLMGTRFETATALEGSKPSREQTADDETDPLETSPPITKPTWNLEDK</sequence>
<comment type="caution">
    <text evidence="3">The sequence shown here is derived from an EMBL/GenBank/DDBJ whole genome shotgun (WGS) entry which is preliminary data.</text>
</comment>
<dbReference type="eggNOG" id="COG2801">
    <property type="taxonomic scope" value="Bacteria"/>
</dbReference>
<dbReference type="InterPro" id="IPR036397">
    <property type="entry name" value="RNaseH_sf"/>
</dbReference>
<dbReference type="InterPro" id="IPR001584">
    <property type="entry name" value="Integrase_cat-core"/>
</dbReference>